<proteinExistence type="predicted"/>
<sequence length="60" mass="6966">MAQHYHIQNTRGCCATETETHPKQHHITVLLTFIFHQRLRASVAERQSSWTPLSLLMIPV</sequence>
<organism evidence="1 2">
    <name type="scientific">Takifugu bimaculatus</name>
    <dbReference type="NCBI Taxonomy" id="433685"/>
    <lineage>
        <taxon>Eukaryota</taxon>
        <taxon>Metazoa</taxon>
        <taxon>Chordata</taxon>
        <taxon>Craniata</taxon>
        <taxon>Vertebrata</taxon>
        <taxon>Euteleostomi</taxon>
        <taxon>Actinopterygii</taxon>
        <taxon>Neopterygii</taxon>
        <taxon>Teleostei</taxon>
        <taxon>Neoteleostei</taxon>
        <taxon>Acanthomorphata</taxon>
        <taxon>Eupercaria</taxon>
        <taxon>Tetraodontiformes</taxon>
        <taxon>Tetradontoidea</taxon>
        <taxon>Tetraodontidae</taxon>
        <taxon>Takifugu</taxon>
    </lineage>
</organism>
<keyword evidence="2" id="KW-1185">Reference proteome</keyword>
<evidence type="ECO:0000313" key="2">
    <source>
        <dbReference type="Proteomes" id="UP000516260"/>
    </source>
</evidence>
<comment type="caution">
    <text evidence="1">The sequence shown here is derived from an EMBL/GenBank/DDBJ whole genome shotgun (WGS) entry which is preliminary data.</text>
</comment>
<dbReference type="EMBL" id="SWLE01000021">
    <property type="protein sequence ID" value="TNM86124.1"/>
    <property type="molecule type" value="Genomic_DNA"/>
</dbReference>
<protein>
    <submittedName>
        <fullName evidence="1">Uncharacterized protein</fullName>
    </submittedName>
</protein>
<dbReference type="AlphaFoldDB" id="A0A4Z2B1A0"/>
<accession>A0A4Z2B1A0</accession>
<dbReference type="Proteomes" id="UP000516260">
    <property type="component" value="Chromosome 8"/>
</dbReference>
<gene>
    <name evidence="1" type="ORF">fugu_008395</name>
</gene>
<name>A0A4Z2B1A0_9TELE</name>
<evidence type="ECO:0000313" key="1">
    <source>
        <dbReference type="EMBL" id="TNM86124.1"/>
    </source>
</evidence>
<reference evidence="1 2" key="1">
    <citation type="submission" date="2019-04" db="EMBL/GenBank/DDBJ databases">
        <title>The sequence and de novo assembly of Takifugu bimaculatus genome using PacBio and Hi-C technologies.</title>
        <authorList>
            <person name="Xu P."/>
            <person name="Liu B."/>
            <person name="Zhou Z."/>
        </authorList>
    </citation>
    <scope>NUCLEOTIDE SEQUENCE [LARGE SCALE GENOMIC DNA]</scope>
    <source>
        <strain evidence="1">TB-2018</strain>
        <tissue evidence="1">Muscle</tissue>
    </source>
</reference>